<sequence length="135" mass="15068">MSNVKAFPGTFPLHEDRNFLAESEWVIFKLLCRPIDSISEDKPEELSVATGNQVTPARCAELIRIVRINQLTGIGSWISRIFAEAGLNEVDIRELPAEEITERVNTKVGYKICNEATTRALALLQLQWKGAEAKG</sequence>
<dbReference type="KEGG" id="maes:Ga0123461_1448"/>
<name>A0A2K8KYL5_MARES</name>
<dbReference type="RefSeq" id="WP_100277702.1">
    <property type="nucleotide sequence ID" value="NZ_CP018799.1"/>
</dbReference>
<evidence type="ECO:0008006" key="3">
    <source>
        <dbReference type="Google" id="ProtNLM"/>
    </source>
</evidence>
<keyword evidence="2" id="KW-1185">Reference proteome</keyword>
<gene>
    <name evidence="1" type="ORF">Ga0123461_1448</name>
</gene>
<protein>
    <recommendedName>
        <fullName evidence="3">DUF4332 domain-containing protein</fullName>
    </recommendedName>
</protein>
<evidence type="ECO:0000313" key="1">
    <source>
        <dbReference type="EMBL" id="ATX79862.1"/>
    </source>
</evidence>
<evidence type="ECO:0000313" key="2">
    <source>
        <dbReference type="Proteomes" id="UP000231701"/>
    </source>
</evidence>
<dbReference type="EMBL" id="CP018799">
    <property type="protein sequence ID" value="ATX79862.1"/>
    <property type="molecule type" value="Genomic_DNA"/>
</dbReference>
<dbReference type="Proteomes" id="UP000231701">
    <property type="component" value="Chromosome"/>
</dbReference>
<dbReference type="AlphaFoldDB" id="A0A2K8KYL5"/>
<dbReference type="OrthoDB" id="5294850at2"/>
<proteinExistence type="predicted"/>
<accession>A0A2K8KYL5</accession>
<reference evidence="1 2" key="1">
    <citation type="submission" date="2016-12" db="EMBL/GenBank/DDBJ databases">
        <title>Isolation and genomic insights into novel planktonic Zetaproteobacteria from stratified waters of the Chesapeake Bay.</title>
        <authorList>
            <person name="McAllister S.M."/>
            <person name="Kato S."/>
            <person name="Chan C.S."/>
            <person name="Chiu B.K."/>
            <person name="Field E.K."/>
        </authorList>
    </citation>
    <scope>NUCLEOTIDE SEQUENCE [LARGE SCALE GENOMIC DNA]</scope>
    <source>
        <strain evidence="1 2">CP-5</strain>
    </source>
</reference>
<organism evidence="1 2">
    <name type="scientific">Mariprofundus aestuarium</name>
    <dbReference type="NCBI Taxonomy" id="1921086"/>
    <lineage>
        <taxon>Bacteria</taxon>
        <taxon>Pseudomonadati</taxon>
        <taxon>Pseudomonadota</taxon>
        <taxon>Candidatius Mariprofundia</taxon>
        <taxon>Mariprofundales</taxon>
        <taxon>Mariprofundaceae</taxon>
        <taxon>Mariprofundus</taxon>
    </lineage>
</organism>